<dbReference type="PANTHER" id="PTHR10846:SF8">
    <property type="entry name" value="INNER MEMBRANE PROTEIN YRBG"/>
    <property type="match status" value="1"/>
</dbReference>
<accession>A0A517YGA3</accession>
<dbReference type="GO" id="GO:0005886">
    <property type="term" value="C:plasma membrane"/>
    <property type="evidence" value="ECO:0007669"/>
    <property type="project" value="TreeGrafter"/>
</dbReference>
<keyword evidence="2 5" id="KW-0812">Transmembrane</keyword>
<feature type="transmembrane region" description="Helical" evidence="5">
    <location>
        <begin position="35"/>
        <end position="56"/>
    </location>
</feature>
<evidence type="ECO:0000256" key="4">
    <source>
        <dbReference type="ARBA" id="ARBA00023136"/>
    </source>
</evidence>
<dbReference type="Proteomes" id="UP000315017">
    <property type="component" value="Chromosome"/>
</dbReference>
<gene>
    <name evidence="7" type="ORF">ETAA8_43740</name>
</gene>
<dbReference type="RefSeq" id="WP_145092844.1">
    <property type="nucleotide sequence ID" value="NZ_CP036274.1"/>
</dbReference>
<feature type="transmembrane region" description="Helical" evidence="5">
    <location>
        <begin position="322"/>
        <end position="340"/>
    </location>
</feature>
<feature type="transmembrane region" description="Helical" evidence="5">
    <location>
        <begin position="68"/>
        <end position="90"/>
    </location>
</feature>
<evidence type="ECO:0000259" key="6">
    <source>
        <dbReference type="Pfam" id="PF01699"/>
    </source>
</evidence>
<dbReference type="PANTHER" id="PTHR10846">
    <property type="entry name" value="SODIUM/POTASSIUM/CALCIUM EXCHANGER"/>
    <property type="match status" value="1"/>
</dbReference>
<feature type="transmembrane region" description="Helical" evidence="5">
    <location>
        <begin position="102"/>
        <end position="126"/>
    </location>
</feature>
<dbReference type="GO" id="GO:0006874">
    <property type="term" value="P:intracellular calcium ion homeostasis"/>
    <property type="evidence" value="ECO:0007669"/>
    <property type="project" value="TreeGrafter"/>
</dbReference>
<proteinExistence type="predicted"/>
<feature type="transmembrane region" description="Helical" evidence="5">
    <location>
        <begin position="254"/>
        <end position="271"/>
    </location>
</feature>
<dbReference type="InterPro" id="IPR044880">
    <property type="entry name" value="NCX_ion-bd_dom_sf"/>
</dbReference>
<dbReference type="AlphaFoldDB" id="A0A517YGA3"/>
<evidence type="ECO:0000256" key="3">
    <source>
        <dbReference type="ARBA" id="ARBA00022989"/>
    </source>
</evidence>
<name>A0A517YGA3_9BACT</name>
<feature type="transmembrane region" description="Helical" evidence="5">
    <location>
        <begin position="225"/>
        <end position="247"/>
    </location>
</feature>
<keyword evidence="3 5" id="KW-1133">Transmembrane helix</keyword>
<evidence type="ECO:0000256" key="5">
    <source>
        <dbReference type="SAM" id="Phobius"/>
    </source>
</evidence>
<dbReference type="KEGG" id="aagg:ETAA8_43740"/>
<dbReference type="EMBL" id="CP036274">
    <property type="protein sequence ID" value="QDU29267.1"/>
    <property type="molecule type" value="Genomic_DNA"/>
</dbReference>
<keyword evidence="8" id="KW-1185">Reference proteome</keyword>
<sequence>MIAVSLEFFALAAVVALAGAYLARSADQIAEITRLGRLLIGSVLLAAATSLPELTVDLSAVRQGMPELAAGDLLGSSIMNLLILAVLDLAHRSGGKMLSREAAAHALSATLSIAVTALAGMAILTAPRLPGFSFLGIGIWSWGILVAYLLGVRMIFLDQRVSARAAADAAEAAEPDDGGKKPVQPPLWRPVVVFTVATLVLFLAGPRLAHVAGQLADLSRLGKTFVGTTLVALCTSLPELVASITALRMNSFDLVIGNVFGSNAFNMILFVPLDAAHPGSLFADISQSHAVTSLAVILATAVAVLGQLYHVEKRRRVVEPDALLMLLILGGALFLVFQLSS</sequence>
<feature type="domain" description="Sodium/calcium exchanger membrane region" evidence="6">
    <location>
        <begin position="8"/>
        <end position="149"/>
    </location>
</feature>
<dbReference type="GO" id="GO:0008273">
    <property type="term" value="F:calcium, potassium:sodium antiporter activity"/>
    <property type="evidence" value="ECO:0007669"/>
    <property type="project" value="TreeGrafter"/>
</dbReference>
<evidence type="ECO:0000256" key="2">
    <source>
        <dbReference type="ARBA" id="ARBA00022692"/>
    </source>
</evidence>
<reference evidence="7 8" key="1">
    <citation type="submission" date="2019-02" db="EMBL/GenBank/DDBJ databases">
        <title>Deep-cultivation of Planctomycetes and their phenomic and genomic characterization uncovers novel biology.</title>
        <authorList>
            <person name="Wiegand S."/>
            <person name="Jogler M."/>
            <person name="Boedeker C."/>
            <person name="Pinto D."/>
            <person name="Vollmers J."/>
            <person name="Rivas-Marin E."/>
            <person name="Kohn T."/>
            <person name="Peeters S.H."/>
            <person name="Heuer A."/>
            <person name="Rast P."/>
            <person name="Oberbeckmann S."/>
            <person name="Bunk B."/>
            <person name="Jeske O."/>
            <person name="Meyerdierks A."/>
            <person name="Storesund J.E."/>
            <person name="Kallscheuer N."/>
            <person name="Luecker S."/>
            <person name="Lage O.M."/>
            <person name="Pohl T."/>
            <person name="Merkel B.J."/>
            <person name="Hornburger P."/>
            <person name="Mueller R.-W."/>
            <person name="Bruemmer F."/>
            <person name="Labrenz M."/>
            <person name="Spormann A.M."/>
            <person name="Op den Camp H."/>
            <person name="Overmann J."/>
            <person name="Amann R."/>
            <person name="Jetten M.S.M."/>
            <person name="Mascher T."/>
            <person name="Medema M.H."/>
            <person name="Devos D.P."/>
            <person name="Kaster A.-K."/>
            <person name="Ovreas L."/>
            <person name="Rohde M."/>
            <person name="Galperin M.Y."/>
            <person name="Jogler C."/>
        </authorList>
    </citation>
    <scope>NUCLEOTIDE SEQUENCE [LARGE SCALE GENOMIC DNA]</scope>
    <source>
        <strain evidence="7 8">ETA_A8</strain>
    </source>
</reference>
<feature type="transmembrane region" description="Helical" evidence="5">
    <location>
        <begin position="132"/>
        <end position="150"/>
    </location>
</feature>
<dbReference type="OrthoDB" id="9794225at2"/>
<feature type="transmembrane region" description="Helical" evidence="5">
    <location>
        <begin position="291"/>
        <end position="310"/>
    </location>
</feature>
<dbReference type="InterPro" id="IPR004481">
    <property type="entry name" value="K/Na/Ca-exchanger"/>
</dbReference>
<dbReference type="GO" id="GO:0005262">
    <property type="term" value="F:calcium channel activity"/>
    <property type="evidence" value="ECO:0007669"/>
    <property type="project" value="TreeGrafter"/>
</dbReference>
<evidence type="ECO:0000313" key="7">
    <source>
        <dbReference type="EMBL" id="QDU29267.1"/>
    </source>
</evidence>
<evidence type="ECO:0000256" key="1">
    <source>
        <dbReference type="ARBA" id="ARBA00004141"/>
    </source>
</evidence>
<feature type="transmembrane region" description="Helical" evidence="5">
    <location>
        <begin position="6"/>
        <end position="23"/>
    </location>
</feature>
<feature type="transmembrane region" description="Helical" evidence="5">
    <location>
        <begin position="187"/>
        <end position="205"/>
    </location>
</feature>
<dbReference type="Gene3D" id="1.20.1420.30">
    <property type="entry name" value="NCX, central ion-binding region"/>
    <property type="match status" value="1"/>
</dbReference>
<dbReference type="Pfam" id="PF01699">
    <property type="entry name" value="Na_Ca_ex"/>
    <property type="match status" value="2"/>
</dbReference>
<comment type="subcellular location">
    <subcellularLocation>
        <location evidence="1">Membrane</location>
        <topology evidence="1">Multi-pass membrane protein</topology>
    </subcellularLocation>
</comment>
<organism evidence="7 8">
    <name type="scientific">Anatilimnocola aggregata</name>
    <dbReference type="NCBI Taxonomy" id="2528021"/>
    <lineage>
        <taxon>Bacteria</taxon>
        <taxon>Pseudomonadati</taxon>
        <taxon>Planctomycetota</taxon>
        <taxon>Planctomycetia</taxon>
        <taxon>Pirellulales</taxon>
        <taxon>Pirellulaceae</taxon>
        <taxon>Anatilimnocola</taxon>
    </lineage>
</organism>
<protein>
    <submittedName>
        <fullName evidence="7">Putative calcium/sodium:proton antiporter</fullName>
    </submittedName>
</protein>
<keyword evidence="4 5" id="KW-0472">Membrane</keyword>
<dbReference type="InterPro" id="IPR004837">
    <property type="entry name" value="NaCa_Exmemb"/>
</dbReference>
<evidence type="ECO:0000313" key="8">
    <source>
        <dbReference type="Proteomes" id="UP000315017"/>
    </source>
</evidence>
<feature type="domain" description="Sodium/calcium exchanger membrane region" evidence="6">
    <location>
        <begin position="191"/>
        <end position="337"/>
    </location>
</feature>